<keyword evidence="2" id="KW-0274">FAD</keyword>
<comment type="caution">
    <text evidence="5">The sequence shown here is derived from an EMBL/GenBank/DDBJ whole genome shotgun (WGS) entry which is preliminary data.</text>
</comment>
<dbReference type="PANTHER" id="PTHR11552">
    <property type="entry name" value="GLUCOSE-METHANOL-CHOLINE GMC OXIDOREDUCTASE"/>
    <property type="match status" value="1"/>
</dbReference>
<dbReference type="GO" id="GO:0016614">
    <property type="term" value="F:oxidoreductase activity, acting on CH-OH group of donors"/>
    <property type="evidence" value="ECO:0007669"/>
    <property type="project" value="InterPro"/>
</dbReference>
<sequence>MTSTYDFIIVGGGTAGLVVANRLTENPKIQVLVVEAGKNHADDPRVKTPALYSTLLGTEAHWGFETSPQPQLENRKINISPGRALGGSSAVNAEVFVPPSKSIIDAWGRLGNPGWDWSILKPYYARTHSVQKITPEMSERMGIGLDEGSECSGPIQTSYSPNYGGPVPRPWNDTFAKAGHKMRDDPFHGSGSGAFQMLASIDPVTRERSYAVTGYYAPIAARKNLHVLTECTVEKINFNRAGSDYAAAGIRYIQNGRTITANASREVILAAGTLQSPKILELSGIGDSNLLKSLGIDVLVDNPHVGENLQDHIWCGIGFEAKDDIATLDALRRKEPDAIAAAMAEYASSRTGPLAALGLSSFAYLPLLRKESQETLKELLDGNIDRELSSNHPA</sequence>
<dbReference type="Gene3D" id="3.30.560.10">
    <property type="entry name" value="Glucose Oxidase, domain 3"/>
    <property type="match status" value="1"/>
</dbReference>
<evidence type="ECO:0000256" key="1">
    <source>
        <dbReference type="ARBA" id="ARBA00010790"/>
    </source>
</evidence>
<dbReference type="SUPFAM" id="SSF51905">
    <property type="entry name" value="FAD/NAD(P)-binding domain"/>
    <property type="match status" value="1"/>
</dbReference>
<dbReference type="GO" id="GO:0050660">
    <property type="term" value="F:flavin adenine dinucleotide binding"/>
    <property type="evidence" value="ECO:0007669"/>
    <property type="project" value="InterPro"/>
</dbReference>
<evidence type="ECO:0000256" key="2">
    <source>
        <dbReference type="RuleBase" id="RU003968"/>
    </source>
</evidence>
<dbReference type="OrthoDB" id="3536503at2759"/>
<dbReference type="Pfam" id="PF00732">
    <property type="entry name" value="GMC_oxred_N"/>
    <property type="match status" value="1"/>
</dbReference>
<keyword evidence="6" id="KW-1185">Reference proteome</keyword>
<accession>A0A8H7W665</accession>
<dbReference type="PROSITE" id="PS00624">
    <property type="entry name" value="GMC_OXRED_2"/>
    <property type="match status" value="1"/>
</dbReference>
<feature type="domain" description="Glucose-methanol-choline oxidoreductase N-terminal" evidence="3">
    <location>
        <begin position="82"/>
        <end position="105"/>
    </location>
</feature>
<dbReference type="AlphaFoldDB" id="A0A8H7W665"/>
<reference evidence="5" key="1">
    <citation type="submission" date="2021-02" db="EMBL/GenBank/DDBJ databases">
        <title>Genome sequence Cadophora malorum strain M34.</title>
        <authorList>
            <person name="Stefanovic E."/>
            <person name="Vu D."/>
            <person name="Scully C."/>
            <person name="Dijksterhuis J."/>
            <person name="Roader J."/>
            <person name="Houbraken J."/>
        </authorList>
    </citation>
    <scope>NUCLEOTIDE SEQUENCE</scope>
    <source>
        <strain evidence="5">M34</strain>
    </source>
</reference>
<comment type="similarity">
    <text evidence="1 2">Belongs to the GMC oxidoreductase family.</text>
</comment>
<dbReference type="InterPro" id="IPR012132">
    <property type="entry name" value="GMC_OxRdtase"/>
</dbReference>
<dbReference type="PROSITE" id="PS00623">
    <property type="entry name" value="GMC_OXRED_1"/>
    <property type="match status" value="1"/>
</dbReference>
<dbReference type="Gene3D" id="3.50.50.60">
    <property type="entry name" value="FAD/NAD(P)-binding domain"/>
    <property type="match status" value="1"/>
</dbReference>
<evidence type="ECO:0000313" key="5">
    <source>
        <dbReference type="EMBL" id="KAG4416802.1"/>
    </source>
</evidence>
<feature type="domain" description="Glucose-methanol-choline oxidoreductase N-terminal" evidence="4">
    <location>
        <begin position="272"/>
        <end position="286"/>
    </location>
</feature>
<protein>
    <recommendedName>
        <fullName evidence="3 4">Glucose-methanol-choline oxidoreductase N-terminal domain-containing protein</fullName>
    </recommendedName>
</protein>
<evidence type="ECO:0000259" key="4">
    <source>
        <dbReference type="PROSITE" id="PS00624"/>
    </source>
</evidence>
<organism evidence="5 6">
    <name type="scientific">Cadophora malorum</name>
    <dbReference type="NCBI Taxonomy" id="108018"/>
    <lineage>
        <taxon>Eukaryota</taxon>
        <taxon>Fungi</taxon>
        <taxon>Dikarya</taxon>
        <taxon>Ascomycota</taxon>
        <taxon>Pezizomycotina</taxon>
        <taxon>Leotiomycetes</taxon>
        <taxon>Helotiales</taxon>
        <taxon>Ploettnerulaceae</taxon>
        <taxon>Cadophora</taxon>
    </lineage>
</organism>
<dbReference type="InterPro" id="IPR000172">
    <property type="entry name" value="GMC_OxRdtase_N"/>
</dbReference>
<dbReference type="InterPro" id="IPR036188">
    <property type="entry name" value="FAD/NAD-bd_sf"/>
</dbReference>
<evidence type="ECO:0000259" key="3">
    <source>
        <dbReference type="PROSITE" id="PS00623"/>
    </source>
</evidence>
<gene>
    <name evidence="5" type="ORF">IFR04_010057</name>
</gene>
<name>A0A8H7W665_9HELO</name>
<evidence type="ECO:0000313" key="6">
    <source>
        <dbReference type="Proteomes" id="UP000664132"/>
    </source>
</evidence>
<proteinExistence type="inferred from homology"/>
<dbReference type="PANTHER" id="PTHR11552:SF210">
    <property type="entry name" value="GLUCOSE-METHANOL-CHOLINE OXIDOREDUCTASE N-TERMINAL DOMAIN-CONTAINING PROTEIN-RELATED"/>
    <property type="match status" value="1"/>
</dbReference>
<dbReference type="Proteomes" id="UP000664132">
    <property type="component" value="Unassembled WGS sequence"/>
</dbReference>
<dbReference type="EMBL" id="JAFJYH010000174">
    <property type="protein sequence ID" value="KAG4416802.1"/>
    <property type="molecule type" value="Genomic_DNA"/>
</dbReference>
<keyword evidence="2" id="KW-0285">Flavoprotein</keyword>